<keyword evidence="8" id="KW-1185">Reference proteome</keyword>
<keyword evidence="2 4" id="KW-0378">Hydrolase</keyword>
<sequence>MIGEFEGVDFGGWTTTGTAFGSGPALGARLGELEIQGAHGNGAASSELAGDGPTGTLTSPAFKISRRYLSFVIGGGRYEHSACLNLIVDGKVVRSATGANSDRLMPVSWDVRKFLGREAQVQIEDEASGDWGHVNVDHILQTDQPERMPVTTQALYQETYRPQFHFTARQWTEDRLNPGMREEGWLNDLNGLVYYDGEYHLFAQRWNKCWVHAVSRDLIHWTELEPAFWEEHLDSGVQSGNCVVDYANTSGLSPDKATPPMVAFWSRNDNRSHCITYSLDHGRTWKFYDKNPVLVAPERDPMVFWHASTHKWVMVMYGNDQYHIFTSPNLLDWTDEKHPIPNSFECPDMFEMPLDGDKARMKWVLIRGNGKYSVGEFDGSEFHEETPQLDSDGGPNFYATQSWGNTETGDGRRIQAAWMRGGVYPDMPFNQQVTFPRELTLRTTPSGPRLFREPIREIATLHQHEDKWTNLALKPGEDLPLHTSGDLFHINMNVAIPEGAALTLNVRGVPLILTHNAIACETTPQTVQGALTFVEVLIDRTSIEVYANHGEASTSTCFLPNDSGLSLKAAVETVSLPSISVFPLNSVWKH</sequence>
<accession>A0A402CTG4</accession>
<evidence type="ECO:0000313" key="7">
    <source>
        <dbReference type="EMBL" id="BDI30740.1"/>
    </source>
</evidence>
<dbReference type="EMBL" id="AP025739">
    <property type="protein sequence ID" value="BDI30740.1"/>
    <property type="molecule type" value="Genomic_DNA"/>
</dbReference>
<proteinExistence type="inferred from homology"/>
<dbReference type="GO" id="GO:0004575">
    <property type="term" value="F:sucrose alpha-glucosidase activity"/>
    <property type="evidence" value="ECO:0007669"/>
    <property type="project" value="TreeGrafter"/>
</dbReference>
<dbReference type="SUPFAM" id="SSF49899">
    <property type="entry name" value="Concanavalin A-like lectins/glucanases"/>
    <property type="match status" value="1"/>
</dbReference>
<dbReference type="SMART" id="SM00640">
    <property type="entry name" value="Glyco_32"/>
    <property type="match status" value="1"/>
</dbReference>
<dbReference type="PANTHER" id="PTHR42800">
    <property type="entry name" value="EXOINULINASE INUD (AFU_ORTHOLOGUE AFUA_5G00480)"/>
    <property type="match status" value="1"/>
</dbReference>
<evidence type="ECO:0000256" key="4">
    <source>
        <dbReference type="RuleBase" id="RU362110"/>
    </source>
</evidence>
<dbReference type="InterPro" id="IPR013320">
    <property type="entry name" value="ConA-like_dom_sf"/>
</dbReference>
<gene>
    <name evidence="7" type="ORF">CCAX7_27910</name>
</gene>
<evidence type="ECO:0000259" key="5">
    <source>
        <dbReference type="Pfam" id="PF00251"/>
    </source>
</evidence>
<dbReference type="CDD" id="cd18622">
    <property type="entry name" value="GH32_Inu-like"/>
    <property type="match status" value="1"/>
</dbReference>
<evidence type="ECO:0000259" key="6">
    <source>
        <dbReference type="Pfam" id="PF08244"/>
    </source>
</evidence>
<dbReference type="Pfam" id="PF08244">
    <property type="entry name" value="Glyco_hydro_32C"/>
    <property type="match status" value="1"/>
</dbReference>
<dbReference type="PANTHER" id="PTHR42800:SF1">
    <property type="entry name" value="EXOINULINASE INUD (AFU_ORTHOLOGUE AFUA_5G00480)"/>
    <property type="match status" value="1"/>
</dbReference>
<name>A0A402CTG4_9BACT</name>
<comment type="similarity">
    <text evidence="1 4">Belongs to the glycosyl hydrolase 32 family.</text>
</comment>
<evidence type="ECO:0000256" key="2">
    <source>
        <dbReference type="ARBA" id="ARBA00022801"/>
    </source>
</evidence>
<dbReference type="SUPFAM" id="SSF75005">
    <property type="entry name" value="Arabinanase/levansucrase/invertase"/>
    <property type="match status" value="1"/>
</dbReference>
<organism evidence="7 8">
    <name type="scientific">Capsulimonas corticalis</name>
    <dbReference type="NCBI Taxonomy" id="2219043"/>
    <lineage>
        <taxon>Bacteria</taxon>
        <taxon>Bacillati</taxon>
        <taxon>Armatimonadota</taxon>
        <taxon>Armatimonadia</taxon>
        <taxon>Capsulimonadales</taxon>
        <taxon>Capsulimonadaceae</taxon>
        <taxon>Capsulimonas</taxon>
    </lineage>
</organism>
<evidence type="ECO:0000256" key="1">
    <source>
        <dbReference type="ARBA" id="ARBA00009902"/>
    </source>
</evidence>
<dbReference type="InterPro" id="IPR013148">
    <property type="entry name" value="Glyco_hydro_32_N"/>
</dbReference>
<dbReference type="Gene3D" id="2.115.10.20">
    <property type="entry name" value="Glycosyl hydrolase domain, family 43"/>
    <property type="match status" value="1"/>
</dbReference>
<feature type="domain" description="Glycosyl hydrolase family 32 N-terminal" evidence="5">
    <location>
        <begin position="182"/>
        <end position="453"/>
    </location>
</feature>
<feature type="domain" description="Glycosyl hydrolase family 32 C-terminal" evidence="6">
    <location>
        <begin position="534"/>
        <end position="581"/>
    </location>
</feature>
<evidence type="ECO:0000313" key="8">
    <source>
        <dbReference type="Proteomes" id="UP000287394"/>
    </source>
</evidence>
<dbReference type="InterPro" id="IPR001362">
    <property type="entry name" value="Glyco_hydro_32"/>
</dbReference>
<reference evidence="7 8" key="1">
    <citation type="journal article" date="2019" name="Int. J. Syst. Evol. Microbiol.">
        <title>Capsulimonas corticalis gen. nov., sp. nov., an aerobic capsulated bacterium, of a novel bacterial order, Capsulimonadales ord. nov., of the class Armatimonadia of the phylum Armatimonadetes.</title>
        <authorList>
            <person name="Li J."/>
            <person name="Kudo C."/>
            <person name="Tonouchi A."/>
        </authorList>
    </citation>
    <scope>NUCLEOTIDE SEQUENCE [LARGE SCALE GENOMIC DNA]</scope>
    <source>
        <strain evidence="7 8">AX-7</strain>
    </source>
</reference>
<dbReference type="Pfam" id="PF00251">
    <property type="entry name" value="Glyco_hydro_32N"/>
    <property type="match status" value="1"/>
</dbReference>
<dbReference type="InterPro" id="IPR013189">
    <property type="entry name" value="Glyco_hydro_32_C"/>
</dbReference>
<dbReference type="GO" id="GO:0005737">
    <property type="term" value="C:cytoplasm"/>
    <property type="evidence" value="ECO:0007669"/>
    <property type="project" value="TreeGrafter"/>
</dbReference>
<dbReference type="InterPro" id="IPR023296">
    <property type="entry name" value="Glyco_hydro_beta-prop_sf"/>
</dbReference>
<dbReference type="Proteomes" id="UP000287394">
    <property type="component" value="Chromosome"/>
</dbReference>
<evidence type="ECO:0000256" key="3">
    <source>
        <dbReference type="ARBA" id="ARBA00023295"/>
    </source>
</evidence>
<keyword evidence="3 4" id="KW-0326">Glycosidase</keyword>
<dbReference type="Gene3D" id="2.60.120.560">
    <property type="entry name" value="Exo-inulinase, domain 1"/>
    <property type="match status" value="1"/>
</dbReference>
<dbReference type="GO" id="GO:0005987">
    <property type="term" value="P:sucrose catabolic process"/>
    <property type="evidence" value="ECO:0007669"/>
    <property type="project" value="TreeGrafter"/>
</dbReference>
<dbReference type="KEGG" id="ccot:CCAX7_27910"/>
<protein>
    <submittedName>
        <fullName evidence="7">2,6-beta-D-fructofuranosidase</fullName>
    </submittedName>
</protein>
<dbReference type="AlphaFoldDB" id="A0A402CTG4"/>